<proteinExistence type="predicted"/>
<dbReference type="Proteomes" id="UP000217257">
    <property type="component" value="Chromosome"/>
</dbReference>
<evidence type="ECO:0000313" key="2">
    <source>
        <dbReference type="Proteomes" id="UP000217257"/>
    </source>
</evidence>
<evidence type="ECO:0000313" key="1">
    <source>
        <dbReference type="EMBL" id="ATB39471.1"/>
    </source>
</evidence>
<reference evidence="1 2" key="1">
    <citation type="submission" date="2017-06" db="EMBL/GenBank/DDBJ databases">
        <title>Sequencing and comparative analysis of myxobacterial genomes.</title>
        <authorList>
            <person name="Rupp O."/>
            <person name="Goesmann A."/>
            <person name="Sogaard-Andersen L."/>
        </authorList>
    </citation>
    <scope>NUCLEOTIDE SEQUENCE [LARGE SCALE GENOMIC DNA]</scope>
    <source>
        <strain evidence="1 2">DSM 52655</strain>
    </source>
</reference>
<gene>
    <name evidence="1" type="ORF">CYFUS_004915</name>
</gene>
<organism evidence="1 2">
    <name type="scientific">Cystobacter fuscus</name>
    <dbReference type="NCBI Taxonomy" id="43"/>
    <lineage>
        <taxon>Bacteria</taxon>
        <taxon>Pseudomonadati</taxon>
        <taxon>Myxococcota</taxon>
        <taxon>Myxococcia</taxon>
        <taxon>Myxococcales</taxon>
        <taxon>Cystobacterineae</taxon>
        <taxon>Archangiaceae</taxon>
        <taxon>Cystobacter</taxon>
    </lineage>
</organism>
<dbReference type="EMBL" id="CP022098">
    <property type="protein sequence ID" value="ATB39471.1"/>
    <property type="molecule type" value="Genomic_DNA"/>
</dbReference>
<accession>A0A250J7S1</accession>
<protein>
    <submittedName>
        <fullName evidence="1">Uncharacterized protein</fullName>
    </submittedName>
</protein>
<sequence length="128" mass="13886">MGAIDPNRIRDVATHTLEKALSKSSTEPLPLEPLANASLTEAPVEGSSGGLRIELSFTIPNSSTPQVVAARTDPMRLAFEQFASKLGVEHSLHSKLEDPLTLRLVLVAQGPEEKVRAFTRAAIEFIRE</sequence>
<dbReference type="KEGG" id="cfus:CYFUS_004915"/>
<dbReference type="AlphaFoldDB" id="A0A250J7S1"/>
<name>A0A250J7S1_9BACT</name>
<dbReference type="RefSeq" id="WP_095987502.1">
    <property type="nucleotide sequence ID" value="NZ_CP022098.1"/>
</dbReference>